<protein>
    <submittedName>
        <fullName evidence="2">Uncharacterized protein</fullName>
    </submittedName>
</protein>
<feature type="signal peptide" evidence="1">
    <location>
        <begin position="1"/>
        <end position="19"/>
    </location>
</feature>
<evidence type="ECO:0000313" key="3">
    <source>
        <dbReference type="Proteomes" id="UP000244174"/>
    </source>
</evidence>
<name>A0A2T6ALE9_9FLAO</name>
<dbReference type="AlphaFoldDB" id="A0A2T6ALE9"/>
<sequence>MHYLLTLLLFIFFTLTANAQDYQSKAELEKEILGTWSREDSPGALLKFYKNGKLERYYKGELSSTSLYEITKTCDGETSKKGDYFLREMRGDDFVACAYIEHINANGNGFFTIMSTQRGQIIIYCKEKA</sequence>
<dbReference type="OrthoDB" id="1443445at2"/>
<dbReference type="EMBL" id="QBKQ01000001">
    <property type="protein sequence ID" value="PTX44645.1"/>
    <property type="molecule type" value="Genomic_DNA"/>
</dbReference>
<reference evidence="2 3" key="1">
    <citation type="submission" date="2018-04" db="EMBL/GenBank/DDBJ databases">
        <title>Genomic Encyclopedia of Archaeal and Bacterial Type Strains, Phase II (KMG-II): from individual species to whole genera.</title>
        <authorList>
            <person name="Goeker M."/>
        </authorList>
    </citation>
    <scope>NUCLEOTIDE SEQUENCE [LARGE SCALE GENOMIC DNA]</scope>
    <source>
        <strain evidence="2 3">DSM 23082</strain>
    </source>
</reference>
<accession>A0A2T6ALE9</accession>
<feature type="chain" id="PRO_5015678946" evidence="1">
    <location>
        <begin position="20"/>
        <end position="129"/>
    </location>
</feature>
<proteinExistence type="predicted"/>
<evidence type="ECO:0000313" key="2">
    <source>
        <dbReference type="EMBL" id="PTX44645.1"/>
    </source>
</evidence>
<organism evidence="2 3">
    <name type="scientific">Christiangramia gaetbulicola</name>
    <dbReference type="NCBI Taxonomy" id="703340"/>
    <lineage>
        <taxon>Bacteria</taxon>
        <taxon>Pseudomonadati</taxon>
        <taxon>Bacteroidota</taxon>
        <taxon>Flavobacteriia</taxon>
        <taxon>Flavobacteriales</taxon>
        <taxon>Flavobacteriaceae</taxon>
        <taxon>Christiangramia</taxon>
    </lineage>
</organism>
<dbReference type="Proteomes" id="UP000244174">
    <property type="component" value="Unassembled WGS sequence"/>
</dbReference>
<dbReference type="RefSeq" id="WP_146167172.1">
    <property type="nucleotide sequence ID" value="NZ_QBKQ01000001.1"/>
</dbReference>
<keyword evidence="1" id="KW-0732">Signal</keyword>
<comment type="caution">
    <text evidence="2">The sequence shown here is derived from an EMBL/GenBank/DDBJ whole genome shotgun (WGS) entry which is preliminary data.</text>
</comment>
<gene>
    <name evidence="2" type="ORF">C8P64_0627</name>
</gene>
<evidence type="ECO:0000256" key="1">
    <source>
        <dbReference type="SAM" id="SignalP"/>
    </source>
</evidence>
<keyword evidence="3" id="KW-1185">Reference proteome</keyword>